<protein>
    <submittedName>
        <fullName evidence="1">Uncharacterized protein</fullName>
    </submittedName>
</protein>
<organism evidence="1 2">
    <name type="scientific">Salix purpurea</name>
    <name type="common">Purple osier willow</name>
    <dbReference type="NCBI Taxonomy" id="77065"/>
    <lineage>
        <taxon>Eukaryota</taxon>
        <taxon>Viridiplantae</taxon>
        <taxon>Streptophyta</taxon>
        <taxon>Embryophyta</taxon>
        <taxon>Tracheophyta</taxon>
        <taxon>Spermatophyta</taxon>
        <taxon>Magnoliopsida</taxon>
        <taxon>eudicotyledons</taxon>
        <taxon>Gunneridae</taxon>
        <taxon>Pentapetalae</taxon>
        <taxon>rosids</taxon>
        <taxon>fabids</taxon>
        <taxon>Malpighiales</taxon>
        <taxon>Salicaceae</taxon>
        <taxon>Saliceae</taxon>
        <taxon>Salix</taxon>
    </lineage>
</organism>
<sequence length="91" mass="10550">MKRLSEVKSCRYISRSVIKLQIHISGSFLNFQHLSRAHFICKSICNIYSIYLGQADHFPTTSNYNQALSICRRFLLSSYSFLCFGFNRSQG</sequence>
<gene>
    <name evidence="1" type="ORF">OIU79_026128</name>
</gene>
<dbReference type="EMBL" id="JAPFFK010000007">
    <property type="protein sequence ID" value="KAJ6753225.1"/>
    <property type="molecule type" value="Genomic_DNA"/>
</dbReference>
<evidence type="ECO:0000313" key="2">
    <source>
        <dbReference type="Proteomes" id="UP001151532"/>
    </source>
</evidence>
<dbReference type="AlphaFoldDB" id="A0A9Q0ZZZ6"/>
<comment type="caution">
    <text evidence="1">The sequence shown here is derived from an EMBL/GenBank/DDBJ whole genome shotgun (WGS) entry which is preliminary data.</text>
</comment>
<keyword evidence="2" id="KW-1185">Reference proteome</keyword>
<dbReference type="Proteomes" id="UP001151532">
    <property type="component" value="Chromosome 16"/>
</dbReference>
<reference evidence="1" key="2">
    <citation type="journal article" date="2023" name="Int. J. Mol. Sci.">
        <title>De Novo Assembly and Annotation of 11 Diverse Shrub Willow (Salix) Genomes Reveals Novel Gene Organization in Sex-Linked Regions.</title>
        <authorList>
            <person name="Hyden B."/>
            <person name="Feng K."/>
            <person name="Yates T.B."/>
            <person name="Jawdy S."/>
            <person name="Cereghino C."/>
            <person name="Smart L.B."/>
            <person name="Muchero W."/>
        </authorList>
    </citation>
    <scope>NUCLEOTIDE SEQUENCE</scope>
    <source>
        <tissue evidence="1">Shoot tip</tissue>
    </source>
</reference>
<evidence type="ECO:0000313" key="1">
    <source>
        <dbReference type="EMBL" id="KAJ6753225.1"/>
    </source>
</evidence>
<reference evidence="1" key="1">
    <citation type="submission" date="2022-11" db="EMBL/GenBank/DDBJ databases">
        <authorList>
            <person name="Hyden B.L."/>
            <person name="Feng K."/>
            <person name="Yates T."/>
            <person name="Jawdy S."/>
            <person name="Smart L.B."/>
            <person name="Muchero W."/>
        </authorList>
    </citation>
    <scope>NUCLEOTIDE SEQUENCE</scope>
    <source>
        <tissue evidence="1">Shoot tip</tissue>
    </source>
</reference>
<accession>A0A9Q0ZZZ6</accession>
<name>A0A9Q0ZZZ6_SALPP</name>
<proteinExistence type="predicted"/>